<sequence>MMAAVGRFSGISPLFGLPVLRSEQVLCRAVQVPAAGVAGAGVVPRTVVFLVPGVIGGLCSTVQHLVLQVQPGDGLATSVGGGGSAPFRLRTHVVVGLELGGGRAPRGVGFCGMWAGYALNSWRWRPVAVVSMAVWGSCRRRGATLSSLPPLPLRHCLLLWAGRQPCDGDERRIWLLSGGVWRRHVGSSGPDGGARASGSGALQRLLPGLADERCGGATRGAAAARPRPWAHQEVVPIRAALRLLWQWHVIGPLDGSVWVGWAVTVVEVCFVLGSWPDAVLGRVSWAKALAKMTPLGAASPIEGVVFPSFVLRGRKPGPPRTGDDGVLDVTPFPKASLLKFVSTTSSPSVVAFVFRAPVCVWRWRLAS</sequence>
<protein>
    <submittedName>
        <fullName evidence="1">Uncharacterized protein</fullName>
    </submittedName>
</protein>
<dbReference type="AlphaFoldDB" id="A0A804QI85"/>
<reference evidence="2" key="1">
    <citation type="submission" date="2015-12" db="EMBL/GenBank/DDBJ databases">
        <title>Update maize B73 reference genome by single molecule sequencing technologies.</title>
        <authorList>
            <consortium name="Maize Genome Sequencing Project"/>
            <person name="Ware D."/>
        </authorList>
    </citation>
    <scope>NUCLEOTIDE SEQUENCE [LARGE SCALE GENOMIC DNA]</scope>
    <source>
        <strain evidence="2">cv. B73</strain>
    </source>
</reference>
<dbReference type="InParanoid" id="A0A804QI85"/>
<dbReference type="Gramene" id="Zm00001eb328670_T001">
    <property type="protein sequence ID" value="Zm00001eb328670_P001"/>
    <property type="gene ID" value="Zm00001eb328670"/>
</dbReference>
<organism evidence="1 2">
    <name type="scientific">Zea mays</name>
    <name type="common">Maize</name>
    <dbReference type="NCBI Taxonomy" id="4577"/>
    <lineage>
        <taxon>Eukaryota</taxon>
        <taxon>Viridiplantae</taxon>
        <taxon>Streptophyta</taxon>
        <taxon>Embryophyta</taxon>
        <taxon>Tracheophyta</taxon>
        <taxon>Spermatophyta</taxon>
        <taxon>Magnoliopsida</taxon>
        <taxon>Liliopsida</taxon>
        <taxon>Poales</taxon>
        <taxon>Poaceae</taxon>
        <taxon>PACMAD clade</taxon>
        <taxon>Panicoideae</taxon>
        <taxon>Andropogonodae</taxon>
        <taxon>Andropogoneae</taxon>
        <taxon>Tripsacinae</taxon>
        <taxon>Zea</taxon>
    </lineage>
</organism>
<evidence type="ECO:0000313" key="1">
    <source>
        <dbReference type="EnsemblPlants" id="Zm00001eb328670_P001"/>
    </source>
</evidence>
<reference evidence="1" key="2">
    <citation type="submission" date="2019-07" db="EMBL/GenBank/DDBJ databases">
        <authorList>
            <person name="Seetharam A."/>
            <person name="Woodhouse M."/>
            <person name="Cannon E."/>
        </authorList>
    </citation>
    <scope>NUCLEOTIDE SEQUENCE [LARGE SCALE GENOMIC DNA]</scope>
    <source>
        <strain evidence="1">cv. B73</strain>
    </source>
</reference>
<keyword evidence="2" id="KW-1185">Reference proteome</keyword>
<accession>A0A804QI85</accession>
<name>A0A804QI85_MAIZE</name>
<dbReference type="Proteomes" id="UP000007305">
    <property type="component" value="Chromosome 7"/>
</dbReference>
<dbReference type="EnsemblPlants" id="Zm00001eb328670_T001">
    <property type="protein sequence ID" value="Zm00001eb328670_P001"/>
    <property type="gene ID" value="Zm00001eb328670"/>
</dbReference>
<reference evidence="1" key="3">
    <citation type="submission" date="2021-05" db="UniProtKB">
        <authorList>
            <consortium name="EnsemblPlants"/>
        </authorList>
    </citation>
    <scope>IDENTIFICATION</scope>
    <source>
        <strain evidence="1">cv. B73</strain>
    </source>
</reference>
<evidence type="ECO:0000313" key="2">
    <source>
        <dbReference type="Proteomes" id="UP000007305"/>
    </source>
</evidence>
<proteinExistence type="predicted"/>